<feature type="transmembrane region" description="Helical" evidence="1">
    <location>
        <begin position="391"/>
        <end position="408"/>
    </location>
</feature>
<dbReference type="SUPFAM" id="SSF50978">
    <property type="entry name" value="WD40 repeat-like"/>
    <property type="match status" value="1"/>
</dbReference>
<organism evidence="2 3">
    <name type="scientific">Lentinula aff. detonsa</name>
    <dbReference type="NCBI Taxonomy" id="2804958"/>
    <lineage>
        <taxon>Eukaryota</taxon>
        <taxon>Fungi</taxon>
        <taxon>Dikarya</taxon>
        <taxon>Basidiomycota</taxon>
        <taxon>Agaricomycotina</taxon>
        <taxon>Agaricomycetes</taxon>
        <taxon>Agaricomycetidae</taxon>
        <taxon>Agaricales</taxon>
        <taxon>Marasmiineae</taxon>
        <taxon>Omphalotaceae</taxon>
        <taxon>Lentinula</taxon>
    </lineage>
</organism>
<dbReference type="EMBL" id="MU794040">
    <property type="protein sequence ID" value="KAJ3779942.1"/>
    <property type="molecule type" value="Genomic_DNA"/>
</dbReference>
<keyword evidence="1" id="KW-1133">Transmembrane helix</keyword>
<proteinExistence type="predicted"/>
<dbReference type="Proteomes" id="UP001163798">
    <property type="component" value="Unassembled WGS sequence"/>
</dbReference>
<reference evidence="2" key="1">
    <citation type="submission" date="2022-08" db="EMBL/GenBank/DDBJ databases">
        <authorList>
            <consortium name="DOE Joint Genome Institute"/>
            <person name="Min B."/>
            <person name="Riley R."/>
            <person name="Sierra-Patev S."/>
            <person name="Naranjo-Ortiz M."/>
            <person name="Looney B."/>
            <person name="Konkel Z."/>
            <person name="Slot J.C."/>
            <person name="Sakamoto Y."/>
            <person name="Steenwyk J.L."/>
            <person name="Rokas A."/>
            <person name="Carro J."/>
            <person name="Camarero S."/>
            <person name="Ferreira P."/>
            <person name="Molpeceres G."/>
            <person name="Ruiz-Duenas F.J."/>
            <person name="Serrano A."/>
            <person name="Henrissat B."/>
            <person name="Drula E."/>
            <person name="Hughes K.W."/>
            <person name="Mata J.L."/>
            <person name="Ishikawa N.K."/>
            <person name="Vargas-Isla R."/>
            <person name="Ushijima S."/>
            <person name="Smith C.A."/>
            <person name="Ahrendt S."/>
            <person name="Andreopoulos W."/>
            <person name="He G."/>
            <person name="Labutti K."/>
            <person name="Lipzen A."/>
            <person name="Ng V."/>
            <person name="Sandor L."/>
            <person name="Barry K."/>
            <person name="Martinez A.T."/>
            <person name="Xiao Y."/>
            <person name="Gibbons J.G."/>
            <person name="Terashima K."/>
            <person name="Hibbett D.S."/>
            <person name="Grigoriev I.V."/>
        </authorList>
    </citation>
    <scope>NUCLEOTIDE SEQUENCE</scope>
    <source>
        <strain evidence="2">TFB10291</strain>
    </source>
</reference>
<keyword evidence="1" id="KW-0812">Transmembrane</keyword>
<feature type="transmembrane region" description="Helical" evidence="1">
    <location>
        <begin position="359"/>
        <end position="379"/>
    </location>
</feature>
<evidence type="ECO:0000313" key="2">
    <source>
        <dbReference type="EMBL" id="KAJ3779942.1"/>
    </source>
</evidence>
<protein>
    <submittedName>
        <fullName evidence="2">WD40-repeat-containing domain protein</fullName>
    </submittedName>
</protein>
<dbReference type="AlphaFoldDB" id="A0AA38NH85"/>
<keyword evidence="3" id="KW-1185">Reference proteome</keyword>
<keyword evidence="1" id="KW-0472">Membrane</keyword>
<comment type="caution">
    <text evidence="2">The sequence shown here is derived from an EMBL/GenBank/DDBJ whole genome shotgun (WGS) entry which is preliminary data.</text>
</comment>
<evidence type="ECO:0000256" key="1">
    <source>
        <dbReference type="SAM" id="Phobius"/>
    </source>
</evidence>
<dbReference type="InterPro" id="IPR036322">
    <property type="entry name" value="WD40_repeat_dom_sf"/>
</dbReference>
<evidence type="ECO:0000313" key="3">
    <source>
        <dbReference type="Proteomes" id="UP001163798"/>
    </source>
</evidence>
<sequence length="413" mass="45459">MKYQIKSTLQGPQDAITSLAFTVQGKLLAAAGPGGVSVSSLATSQLVPLVSGIGGYQQPERTAFPVVAWLFYKEQSRHVLMLGSWDGQLQFWDYVDERSTLESTRQAVRHTPLAQVISVDIFPKEVPAGGRAKIVTSFADSSVSVWTLSMNGELKKKFTIKLHISFIPKAVRFDTKTNNIYVFAMNGGDIAFLDCHTGNTIWMKNGGPTVMGSISLNPTSENFAVCTSQGFELFELERISYIRKFDGEPIHITVPKHLSFVEDGSKVLGGTDRGYAALYDVQSGKVVQKLKYSLGGLVQLVAACAMNDDFFTAIAGSNGHQRCDVIVWQKPRPIPRSRHMEGNDEYVVLPVKKKSLRRFAYIAGLALSFFGYTAFVTLLSDVCRRLSHSGAFSLTLFARVSNLIFVSAPRNYV</sequence>
<dbReference type="Gene3D" id="2.130.10.10">
    <property type="entry name" value="YVTN repeat-like/Quinoprotein amine dehydrogenase"/>
    <property type="match status" value="1"/>
</dbReference>
<accession>A0AA38NH85</accession>
<name>A0AA38NH85_9AGAR</name>
<gene>
    <name evidence="2" type="ORF">GGU10DRAFT_280138</name>
</gene>
<dbReference type="InterPro" id="IPR015943">
    <property type="entry name" value="WD40/YVTN_repeat-like_dom_sf"/>
</dbReference>